<reference evidence="3" key="1">
    <citation type="submission" date="2020-09" db="EMBL/GenBank/DDBJ databases">
        <title>A novel bacterium of genus Paenibacillus, isolated from South China Sea.</title>
        <authorList>
            <person name="Huang H."/>
            <person name="Mo K."/>
            <person name="Hu Y."/>
        </authorList>
    </citation>
    <scope>NUCLEOTIDE SEQUENCE</scope>
    <source>
        <strain evidence="3">IB182496</strain>
    </source>
</reference>
<proteinExistence type="inferred from homology"/>
<keyword evidence="4" id="KW-1185">Reference proteome</keyword>
<organism evidence="3 4">
    <name type="scientific">Paenibacillus sabuli</name>
    <dbReference type="NCBI Taxonomy" id="2772509"/>
    <lineage>
        <taxon>Bacteria</taxon>
        <taxon>Bacillati</taxon>
        <taxon>Bacillota</taxon>
        <taxon>Bacilli</taxon>
        <taxon>Bacillales</taxon>
        <taxon>Paenibacillaceae</taxon>
        <taxon>Paenibacillus</taxon>
    </lineage>
</organism>
<dbReference type="Pfam" id="PF05816">
    <property type="entry name" value="TelA"/>
    <property type="match status" value="1"/>
</dbReference>
<evidence type="ECO:0000256" key="1">
    <source>
        <dbReference type="ARBA" id="ARBA00005541"/>
    </source>
</evidence>
<dbReference type="EMBL" id="JACXIZ010000020">
    <property type="protein sequence ID" value="MBD2845979.1"/>
    <property type="molecule type" value="Genomic_DNA"/>
</dbReference>
<sequence length="369" mass="41968">MTTNNQDRGSRDLAAIVEQLGPREREEARRLSERLSLEDSASVSRFGNDIQEEIAEFAGSILAQVRSGRSGEVGETVTELILAVQQVPAELSGRKRALGGLPIVGKWLGGAKRALQQTQTLEVQVDTIRGRLDEAYIMLQKDIQLLDLVLKRNHEYFRRLELHIAAVQLRLREAEREERPRLSALADEGTDPWDGQRLGELDAFIRRLEVRLDDFNRTRFLSLTQAPRIRLLQQGEQLMMEKIQSVIYNLIPLWKMDLVAGLAQERVGRALEVHDRVKEHIETGMRRGAERTRELSVEIAARSEEGMIGMDTLRSVHQELVSTLEDTMAIYGEGRDKRREAEAELVEMERELKRRIAEIAELPPRAGTA</sequence>
<name>A0A927BV10_9BACL</name>
<feature type="coiled-coil region" evidence="2">
    <location>
        <begin position="331"/>
        <end position="358"/>
    </location>
</feature>
<comment type="caution">
    <text evidence="3">The sequence shown here is derived from an EMBL/GenBank/DDBJ whole genome shotgun (WGS) entry which is preliminary data.</text>
</comment>
<dbReference type="PANTHER" id="PTHR38432">
    <property type="entry name" value="TELA-LIKE PROTEIN SAOUHSC_01408"/>
    <property type="match status" value="1"/>
</dbReference>
<evidence type="ECO:0000313" key="3">
    <source>
        <dbReference type="EMBL" id="MBD2845979.1"/>
    </source>
</evidence>
<evidence type="ECO:0000256" key="2">
    <source>
        <dbReference type="SAM" id="Coils"/>
    </source>
</evidence>
<evidence type="ECO:0000313" key="4">
    <source>
        <dbReference type="Proteomes" id="UP000621560"/>
    </source>
</evidence>
<dbReference type="PANTHER" id="PTHR38432:SF1">
    <property type="entry name" value="TELA-LIKE PROTEIN SAOUHSC_01408"/>
    <property type="match status" value="1"/>
</dbReference>
<dbReference type="RefSeq" id="WP_190918060.1">
    <property type="nucleotide sequence ID" value="NZ_JACXIZ010000020.1"/>
</dbReference>
<gene>
    <name evidence="3" type="ORF">IDH44_12310</name>
</gene>
<dbReference type="InterPro" id="IPR008863">
    <property type="entry name" value="Toxic_anion-R_TelA"/>
</dbReference>
<comment type="similarity">
    <text evidence="1">Belongs to the TelA family.</text>
</comment>
<protein>
    <submittedName>
        <fullName evidence="3">Toxic anion resistance protein</fullName>
    </submittedName>
</protein>
<accession>A0A927BV10</accession>
<dbReference type="Proteomes" id="UP000621560">
    <property type="component" value="Unassembled WGS sequence"/>
</dbReference>
<dbReference type="AlphaFoldDB" id="A0A927BV10"/>
<keyword evidence="2" id="KW-0175">Coiled coil</keyword>